<dbReference type="Pfam" id="PF02738">
    <property type="entry name" value="MoCoBD_1"/>
    <property type="match status" value="1"/>
</dbReference>
<dbReference type="SMART" id="SM01008">
    <property type="entry name" value="Ald_Xan_dh_C"/>
    <property type="match status" value="1"/>
</dbReference>
<dbReference type="Proteomes" id="UP000249185">
    <property type="component" value="Unassembled WGS sequence"/>
</dbReference>
<dbReference type="AlphaFoldDB" id="A0A2W5NBB4"/>
<gene>
    <name evidence="2" type="ORF">DI556_06645</name>
</gene>
<feature type="domain" description="Aldehyde oxidase/xanthine dehydrogenase a/b hammerhead" evidence="1">
    <location>
        <begin position="217"/>
        <end position="295"/>
    </location>
</feature>
<reference evidence="2 3" key="1">
    <citation type="submission" date="2017-08" db="EMBL/GenBank/DDBJ databases">
        <title>Infants hospitalized years apart are colonized by the same room-sourced microbial strains.</title>
        <authorList>
            <person name="Brooks B."/>
            <person name="Olm M.R."/>
            <person name="Firek B.A."/>
            <person name="Baker R."/>
            <person name="Thomas B.C."/>
            <person name="Morowitz M.J."/>
            <person name="Banfield J.F."/>
        </authorList>
    </citation>
    <scope>NUCLEOTIDE SEQUENCE [LARGE SCALE GENOMIC DNA]</scope>
    <source>
        <strain evidence="2">S2_005_002_R2_34</strain>
    </source>
</reference>
<evidence type="ECO:0000313" key="3">
    <source>
        <dbReference type="Proteomes" id="UP000249185"/>
    </source>
</evidence>
<evidence type="ECO:0000259" key="1">
    <source>
        <dbReference type="SMART" id="SM01008"/>
    </source>
</evidence>
<dbReference type="GO" id="GO:0016491">
    <property type="term" value="F:oxidoreductase activity"/>
    <property type="evidence" value="ECO:0007669"/>
    <property type="project" value="InterPro"/>
</dbReference>
<evidence type="ECO:0000313" key="2">
    <source>
        <dbReference type="EMBL" id="PZQ50791.1"/>
    </source>
</evidence>
<dbReference type="PANTHER" id="PTHR47495:SF2">
    <property type="entry name" value="ALDEHYDE DEHYDROGENASE"/>
    <property type="match status" value="1"/>
</dbReference>
<dbReference type="PROSITE" id="PS51318">
    <property type="entry name" value="TAT"/>
    <property type="match status" value="1"/>
</dbReference>
<dbReference type="InterPro" id="IPR052516">
    <property type="entry name" value="N-heterocyclic_Hydroxylase"/>
</dbReference>
<dbReference type="InterPro" id="IPR006311">
    <property type="entry name" value="TAT_signal"/>
</dbReference>
<organism evidence="2 3">
    <name type="scientific">Rhodovulum sulfidophilum</name>
    <name type="common">Rhodobacter sulfidophilus</name>
    <dbReference type="NCBI Taxonomy" id="35806"/>
    <lineage>
        <taxon>Bacteria</taxon>
        <taxon>Pseudomonadati</taxon>
        <taxon>Pseudomonadota</taxon>
        <taxon>Alphaproteobacteria</taxon>
        <taxon>Rhodobacterales</taxon>
        <taxon>Paracoccaceae</taxon>
        <taxon>Rhodovulum</taxon>
    </lineage>
</organism>
<dbReference type="InterPro" id="IPR012368">
    <property type="entry name" value="OxRdtase_Mopterin-bd_su_IorB"/>
</dbReference>
<accession>A0A2W5NBB4</accession>
<dbReference type="PIRSF" id="PIRSF036389">
    <property type="entry name" value="IOR_B"/>
    <property type="match status" value="1"/>
</dbReference>
<sequence>MTIHQTPVGATRRAFLAGGVGLVIGVALAPRGGFAAELVQGAPAGAAGPVQTLNAFVRVAPDGTVTVLSKHIEFGQGPYTGLATLVAEEMDADWSQMRAAASPADDTIYANLAFGLQGTGGSTAMANSYEQMRKAGATARAMLVTAAAMTWGVPPGEITVGKGRIRHAGRNLETGFGEVAELAAAMMPPKDPPLKDPATFTLIGRELPKLDTPPKTDGTAIYTLDVIAEDMLVAMVAHPEVFGATVRSFDDAAARAVPGVVDVKAVPQGVAVYAENTFAALKGRAALTIDWDLSAAETRSSEQLFAEYRGLFATEGLTATDKGDVAAGLAGEGVTVVETEMVFPFLAHAPMEPLDAVIIRDPDGTVDAYNGAQFPGQDRQAIAQTLALDLANVRVHCQLAGGSFGRRAQFGSPYMREAAAVFAATDQTRPVKHMWTREDDIRGGFYRPIYVHSIRGGMDARGRITGWDHKIAGQSLMARTDLDETSVEGASDLAYAVENLRVVSYQPALGVPVLWWRSVGHTHTAFAVETFLDQMLRSAGKDPVRGRLDLLGHQPRHTGVLTRVAEMADWGGPVPEGRARGVAVHKSFNTYVAEIAEVSTGADGLPRVHKVWCAVDCGVAINPNVITAQMEGGIGYGLGAVLFDEITLGEGGKIIQSNFHDYRSLRISEMPEVEVSIIASTEPPTGVGEPGVPPIGPAVANAWRVLTGQPIRRLPLSAARVS</sequence>
<dbReference type="InterPro" id="IPR037165">
    <property type="entry name" value="AldOxase/xan_DH_Mopterin-bd_sf"/>
</dbReference>
<dbReference type="Pfam" id="PF20256">
    <property type="entry name" value="MoCoBD_2"/>
    <property type="match status" value="2"/>
</dbReference>
<dbReference type="InterPro" id="IPR046867">
    <property type="entry name" value="AldOxase/xan_DH_MoCoBD2"/>
</dbReference>
<dbReference type="Gene3D" id="3.90.1170.50">
    <property type="entry name" value="Aldehyde oxidase/xanthine dehydrogenase, a/b hammerhead"/>
    <property type="match status" value="1"/>
</dbReference>
<comment type="caution">
    <text evidence="2">The sequence shown here is derived from an EMBL/GenBank/DDBJ whole genome shotgun (WGS) entry which is preliminary data.</text>
</comment>
<protein>
    <submittedName>
        <fullName evidence="2">Twin-arginine translocation pathway signal protein</fullName>
    </submittedName>
</protein>
<dbReference type="Gene3D" id="3.30.365.10">
    <property type="entry name" value="Aldehyde oxidase/xanthine dehydrogenase, molybdopterin binding domain"/>
    <property type="match status" value="4"/>
</dbReference>
<dbReference type="InterPro" id="IPR000674">
    <property type="entry name" value="Ald_Oxase/Xan_DH_a/b"/>
</dbReference>
<dbReference type="SUPFAM" id="SSF56003">
    <property type="entry name" value="Molybdenum cofactor-binding domain"/>
    <property type="match status" value="2"/>
</dbReference>
<dbReference type="InterPro" id="IPR008274">
    <property type="entry name" value="AldOxase/xan_DH_MoCoBD1"/>
</dbReference>
<dbReference type="EMBL" id="QFPW01000003">
    <property type="protein sequence ID" value="PZQ50791.1"/>
    <property type="molecule type" value="Genomic_DNA"/>
</dbReference>
<dbReference type="PANTHER" id="PTHR47495">
    <property type="entry name" value="ALDEHYDE DEHYDROGENASE"/>
    <property type="match status" value="1"/>
</dbReference>
<name>A0A2W5NBB4_RHOSU</name>
<proteinExistence type="predicted"/>